<dbReference type="Pfam" id="PF00892">
    <property type="entry name" value="EamA"/>
    <property type="match status" value="2"/>
</dbReference>
<keyword evidence="5 6" id="KW-0472">Membrane</keyword>
<comment type="subcellular location">
    <subcellularLocation>
        <location evidence="1">Membrane</location>
        <topology evidence="1">Multi-pass membrane protein</topology>
    </subcellularLocation>
</comment>
<evidence type="ECO:0000313" key="9">
    <source>
        <dbReference type="Proteomes" id="UP001598130"/>
    </source>
</evidence>
<organism evidence="8 9">
    <name type="scientific">Phenylobacterium ferrooxidans</name>
    <dbReference type="NCBI Taxonomy" id="2982689"/>
    <lineage>
        <taxon>Bacteria</taxon>
        <taxon>Pseudomonadati</taxon>
        <taxon>Pseudomonadota</taxon>
        <taxon>Alphaproteobacteria</taxon>
        <taxon>Caulobacterales</taxon>
        <taxon>Caulobacteraceae</taxon>
        <taxon>Phenylobacterium</taxon>
    </lineage>
</organism>
<feature type="transmembrane region" description="Helical" evidence="6">
    <location>
        <begin position="240"/>
        <end position="260"/>
    </location>
</feature>
<reference evidence="8 9" key="1">
    <citation type="submission" date="2022-09" db="EMBL/GenBank/DDBJ databases">
        <title>New species of Phenylobacterium.</title>
        <authorList>
            <person name="Mieszkin S."/>
        </authorList>
    </citation>
    <scope>NUCLEOTIDE SEQUENCE [LARGE SCALE GENOMIC DNA]</scope>
    <source>
        <strain evidence="8 9">HK31-G</strain>
    </source>
</reference>
<comment type="caution">
    <text evidence="8">The sequence shown here is derived from an EMBL/GenBank/DDBJ whole genome shotgun (WGS) entry which is preliminary data.</text>
</comment>
<feature type="domain" description="EamA" evidence="7">
    <location>
        <begin position="142"/>
        <end position="279"/>
    </location>
</feature>
<keyword evidence="3 6" id="KW-0812">Transmembrane</keyword>
<comment type="similarity">
    <text evidence="2">Belongs to the EamA transporter family.</text>
</comment>
<dbReference type="RefSeq" id="WP_377367477.1">
    <property type="nucleotide sequence ID" value="NZ_JAOTJD010000003.1"/>
</dbReference>
<feature type="domain" description="EamA" evidence="7">
    <location>
        <begin position="8"/>
        <end position="132"/>
    </location>
</feature>
<keyword evidence="4 6" id="KW-1133">Transmembrane helix</keyword>
<dbReference type="Gene3D" id="1.10.3730.20">
    <property type="match status" value="1"/>
</dbReference>
<dbReference type="Proteomes" id="UP001598130">
    <property type="component" value="Unassembled WGS sequence"/>
</dbReference>
<dbReference type="EMBL" id="JAOTJD010000003">
    <property type="protein sequence ID" value="MFD3262931.1"/>
    <property type="molecule type" value="Genomic_DNA"/>
</dbReference>
<gene>
    <name evidence="8" type="ORF">OCL97_03005</name>
</gene>
<dbReference type="PANTHER" id="PTHR32322">
    <property type="entry name" value="INNER MEMBRANE TRANSPORTER"/>
    <property type="match status" value="1"/>
</dbReference>
<feature type="transmembrane region" description="Helical" evidence="6">
    <location>
        <begin position="203"/>
        <end position="228"/>
    </location>
</feature>
<sequence length="297" mass="31687">MSLRDFALLAFVCVVWAANNIVSKFVVTHLGVPPMFYAGVRFAIVLLAVLPWLLPMPRPRWRMLVVGTLMGAGTFALVFIGLKTSSPSAVAIVSQVGVPITTLLSFLILGERLTGRRVVGMLLTLTGVLAVMWDPHGFKISTGLLFIVAASFLGGLGAVMMKQMEGVKPLRLQAWVGLSSLVPMVVLSAWLEPGQVEAGVAAGWPFVAAALFSGLVVSVLAHTLYYSLIQKYEANLISPLTLMTPLATIAMGVVFTQDVFDLRMAFGTAVALAGVLVIALRPSQALALLVALRNRSQ</sequence>
<evidence type="ECO:0000313" key="8">
    <source>
        <dbReference type="EMBL" id="MFD3262931.1"/>
    </source>
</evidence>
<feature type="transmembrane region" description="Helical" evidence="6">
    <location>
        <begin position="172"/>
        <end position="191"/>
    </location>
</feature>
<evidence type="ECO:0000256" key="3">
    <source>
        <dbReference type="ARBA" id="ARBA00022692"/>
    </source>
</evidence>
<dbReference type="SUPFAM" id="SSF103481">
    <property type="entry name" value="Multidrug resistance efflux transporter EmrE"/>
    <property type="match status" value="2"/>
</dbReference>
<feature type="transmembrane region" description="Helical" evidence="6">
    <location>
        <begin position="36"/>
        <end position="54"/>
    </location>
</feature>
<dbReference type="PANTHER" id="PTHR32322:SF2">
    <property type="entry name" value="EAMA DOMAIN-CONTAINING PROTEIN"/>
    <property type="match status" value="1"/>
</dbReference>
<proteinExistence type="inferred from homology"/>
<evidence type="ECO:0000256" key="4">
    <source>
        <dbReference type="ARBA" id="ARBA00022989"/>
    </source>
</evidence>
<protein>
    <submittedName>
        <fullName evidence="8">DMT family transporter</fullName>
    </submittedName>
</protein>
<dbReference type="InterPro" id="IPR050638">
    <property type="entry name" value="AA-Vitamin_Transporters"/>
</dbReference>
<feature type="transmembrane region" description="Helical" evidence="6">
    <location>
        <begin position="140"/>
        <end position="160"/>
    </location>
</feature>
<evidence type="ECO:0000256" key="2">
    <source>
        <dbReference type="ARBA" id="ARBA00007362"/>
    </source>
</evidence>
<feature type="transmembrane region" description="Helical" evidence="6">
    <location>
        <begin position="118"/>
        <end position="134"/>
    </location>
</feature>
<feature type="transmembrane region" description="Helical" evidence="6">
    <location>
        <begin position="88"/>
        <end position="109"/>
    </location>
</feature>
<feature type="transmembrane region" description="Helical" evidence="6">
    <location>
        <begin position="61"/>
        <end position="82"/>
    </location>
</feature>
<evidence type="ECO:0000256" key="6">
    <source>
        <dbReference type="SAM" id="Phobius"/>
    </source>
</evidence>
<evidence type="ECO:0000259" key="7">
    <source>
        <dbReference type="Pfam" id="PF00892"/>
    </source>
</evidence>
<evidence type="ECO:0000256" key="1">
    <source>
        <dbReference type="ARBA" id="ARBA00004141"/>
    </source>
</evidence>
<dbReference type="InterPro" id="IPR037185">
    <property type="entry name" value="EmrE-like"/>
</dbReference>
<accession>A0ABW6CLC7</accession>
<dbReference type="InterPro" id="IPR000620">
    <property type="entry name" value="EamA_dom"/>
</dbReference>
<name>A0ABW6CLC7_9CAUL</name>
<evidence type="ECO:0000256" key="5">
    <source>
        <dbReference type="ARBA" id="ARBA00023136"/>
    </source>
</evidence>
<feature type="transmembrane region" description="Helical" evidence="6">
    <location>
        <begin position="266"/>
        <end position="292"/>
    </location>
</feature>
<keyword evidence="9" id="KW-1185">Reference proteome</keyword>